<dbReference type="RefSeq" id="WP_077565652.1">
    <property type="nucleotide sequence ID" value="NZ_CP016809.1"/>
</dbReference>
<sequence>MSNEKYDDWFDKAFDEAFDRAASSSSYPTNDDSKRRSWQQVKLEIEKLNQRKKRRRRFQYAGIVAASMAFGAFMFSQPTVTQAVSPIYQQIVDWGNGLAGQIFGKKAPVDESKALTPPPPDVSSAPDQESVPPAEVVETETYRFTDVDESLTESQKRVNFSIPEISYMPSGFKFQEASGISNSEQGPIEDLILEYMNGEGKVIHINFIEMAADKSIGVGGEVTDTVKLDSGATAYLTETTLRFLHDNDQTLVLISGFMSKEEFLKIANGIH</sequence>
<evidence type="ECO:0000313" key="5">
    <source>
        <dbReference type="EMBL" id="OOC61099.1"/>
    </source>
</evidence>
<evidence type="ECO:0000313" key="4">
    <source>
        <dbReference type="EMBL" id="ANY71543.1"/>
    </source>
</evidence>
<dbReference type="InterPro" id="IPR025377">
    <property type="entry name" value="DUF4367"/>
</dbReference>
<organism evidence="4">
    <name type="scientific">Paenibacillus ihbetae</name>
    <dbReference type="NCBI Taxonomy" id="1870820"/>
    <lineage>
        <taxon>Bacteria</taxon>
        <taxon>Bacillati</taxon>
        <taxon>Bacillota</taxon>
        <taxon>Bacilli</taxon>
        <taxon>Bacillales</taxon>
        <taxon>Paenibacillaceae</taxon>
        <taxon>Paenibacillus</taxon>
    </lineage>
</organism>
<reference evidence="5 6" key="2">
    <citation type="submission" date="2016-12" db="EMBL/GenBank/DDBJ databases">
        <title>Genome sequencing and description of Paenibacillus sp. nov. from high altitude lake in the Indian Trans- Himalayas.</title>
        <authorList>
            <person name="Kiran S."/>
            <person name="Swarnkar M.K."/>
            <person name="Rana A."/>
            <person name="Tewari R."/>
            <person name="Gulati A."/>
        </authorList>
    </citation>
    <scope>NUCLEOTIDE SEQUENCE [LARGE SCALE GENOMIC DNA]</scope>
    <source>
        <strain evidence="5 6">IHBB 9951</strain>
    </source>
</reference>
<proteinExistence type="predicted"/>
<accession>A0A1B2DV11</accession>
<dbReference type="OrthoDB" id="2599781at2"/>
<evidence type="ECO:0000256" key="1">
    <source>
        <dbReference type="SAM" id="MobiDB-lite"/>
    </source>
</evidence>
<dbReference type="EMBL" id="MRVI01000001">
    <property type="protein sequence ID" value="OOC61099.1"/>
    <property type="molecule type" value="Genomic_DNA"/>
</dbReference>
<keyword evidence="2" id="KW-1133">Transmembrane helix</keyword>
<dbReference type="Pfam" id="PF14285">
    <property type="entry name" value="DUF4367"/>
    <property type="match status" value="1"/>
</dbReference>
<evidence type="ECO:0000313" key="6">
    <source>
        <dbReference type="Proteomes" id="UP000189059"/>
    </source>
</evidence>
<reference evidence="4" key="1">
    <citation type="submission" date="2016-08" db="EMBL/GenBank/DDBJ databases">
        <title>Complete Genome Seqeunce of Paenibacillus sp. nov. IHBB 9852 from high altitute lake of Indian trans-Himalayas.</title>
        <authorList>
            <person name="Kiran S."/>
            <person name="Swarnkar M.K."/>
            <person name="Rana A."/>
            <person name="Tewari R."/>
            <person name="Gulati A."/>
        </authorList>
    </citation>
    <scope>NUCLEOTIDE SEQUENCE [LARGE SCALE GENOMIC DNA]</scope>
    <source>
        <strain evidence="4">IHBB 9852</strain>
    </source>
</reference>
<keyword evidence="2" id="KW-0472">Membrane</keyword>
<keyword evidence="2" id="KW-0812">Transmembrane</keyword>
<keyword evidence="6" id="KW-1185">Reference proteome</keyword>
<feature type="domain" description="DUF4367" evidence="3">
    <location>
        <begin position="163"/>
        <end position="270"/>
    </location>
</feature>
<protein>
    <submittedName>
        <fullName evidence="4">Tat pathway signal protein</fullName>
    </submittedName>
</protein>
<feature type="transmembrane region" description="Helical" evidence="2">
    <location>
        <begin position="58"/>
        <end position="76"/>
    </location>
</feature>
<name>A0A1B2DV11_9BACL</name>
<dbReference type="EMBL" id="CP016809">
    <property type="protein sequence ID" value="ANY71543.1"/>
    <property type="molecule type" value="Genomic_DNA"/>
</dbReference>
<evidence type="ECO:0000256" key="2">
    <source>
        <dbReference type="SAM" id="Phobius"/>
    </source>
</evidence>
<dbReference type="KEGG" id="pib:BBD41_02520"/>
<dbReference type="AlphaFoldDB" id="A0A1B2DV11"/>
<gene>
    <name evidence="5" type="ORF">BBD40_03845</name>
    <name evidence="4" type="ORF">BBD41_02520</name>
</gene>
<evidence type="ECO:0000259" key="3">
    <source>
        <dbReference type="Pfam" id="PF14285"/>
    </source>
</evidence>
<dbReference type="Proteomes" id="UP000189059">
    <property type="component" value="Unassembled WGS sequence"/>
</dbReference>
<feature type="region of interest" description="Disordered" evidence="1">
    <location>
        <begin position="110"/>
        <end position="136"/>
    </location>
</feature>